<dbReference type="PANTHER" id="PTHR28359:SF1">
    <property type="entry name" value="ASHWIN"/>
    <property type="match status" value="1"/>
</dbReference>
<feature type="region of interest" description="Disordered" evidence="5">
    <location>
        <begin position="137"/>
        <end position="158"/>
    </location>
</feature>
<evidence type="ECO:0000256" key="5">
    <source>
        <dbReference type="SAM" id="MobiDB-lite"/>
    </source>
</evidence>
<comment type="similarity">
    <text evidence="2">Belongs to the ashwin family.</text>
</comment>
<proteinExistence type="inferred from homology"/>
<gene>
    <name evidence="6" type="ORF">EEDITHA_LOCUS1529</name>
</gene>
<organism evidence="6 7">
    <name type="scientific">Euphydryas editha</name>
    <name type="common">Edith's checkerspot</name>
    <dbReference type="NCBI Taxonomy" id="104508"/>
    <lineage>
        <taxon>Eukaryota</taxon>
        <taxon>Metazoa</taxon>
        <taxon>Ecdysozoa</taxon>
        <taxon>Arthropoda</taxon>
        <taxon>Hexapoda</taxon>
        <taxon>Insecta</taxon>
        <taxon>Pterygota</taxon>
        <taxon>Neoptera</taxon>
        <taxon>Endopterygota</taxon>
        <taxon>Lepidoptera</taxon>
        <taxon>Glossata</taxon>
        <taxon>Ditrysia</taxon>
        <taxon>Papilionoidea</taxon>
        <taxon>Nymphalidae</taxon>
        <taxon>Nymphalinae</taxon>
        <taxon>Euphydryas</taxon>
    </lineage>
</organism>
<dbReference type="GO" id="GO:0005634">
    <property type="term" value="C:nucleus"/>
    <property type="evidence" value="ECO:0007669"/>
    <property type="project" value="UniProtKB-SubCell"/>
</dbReference>
<reference evidence="6" key="1">
    <citation type="submission" date="2022-03" db="EMBL/GenBank/DDBJ databases">
        <authorList>
            <person name="Tunstrom K."/>
        </authorList>
    </citation>
    <scope>NUCLEOTIDE SEQUENCE</scope>
</reference>
<keyword evidence="4" id="KW-0539">Nucleus</keyword>
<dbReference type="GO" id="GO:0072669">
    <property type="term" value="C:tRNA-splicing ligase complex"/>
    <property type="evidence" value="ECO:0007669"/>
    <property type="project" value="InterPro"/>
</dbReference>
<accession>A0AAU9TJV2</accession>
<protein>
    <recommendedName>
        <fullName evidence="3">Ashwin</fullName>
    </recommendedName>
</protein>
<name>A0AAU9TJV2_EUPED</name>
<dbReference type="Proteomes" id="UP001153954">
    <property type="component" value="Unassembled WGS sequence"/>
</dbReference>
<dbReference type="PANTHER" id="PTHR28359">
    <property type="entry name" value="ASHWIN"/>
    <property type="match status" value="1"/>
</dbReference>
<dbReference type="InterPro" id="IPR024887">
    <property type="entry name" value="Ashwin"/>
</dbReference>
<evidence type="ECO:0000313" key="7">
    <source>
        <dbReference type="Proteomes" id="UP001153954"/>
    </source>
</evidence>
<dbReference type="Pfam" id="PF15323">
    <property type="entry name" value="Ashwin"/>
    <property type="match status" value="1"/>
</dbReference>
<evidence type="ECO:0000256" key="2">
    <source>
        <dbReference type="ARBA" id="ARBA00007855"/>
    </source>
</evidence>
<dbReference type="EMBL" id="CAKOGL010000003">
    <property type="protein sequence ID" value="CAH2085010.1"/>
    <property type="molecule type" value="Genomic_DNA"/>
</dbReference>
<comment type="subcellular location">
    <subcellularLocation>
        <location evidence="1">Nucleus</location>
    </subcellularLocation>
</comment>
<evidence type="ECO:0000256" key="4">
    <source>
        <dbReference type="ARBA" id="ARBA00023242"/>
    </source>
</evidence>
<evidence type="ECO:0000256" key="3">
    <source>
        <dbReference type="ARBA" id="ARBA00015134"/>
    </source>
</evidence>
<keyword evidence="7" id="KW-1185">Reference proteome</keyword>
<comment type="caution">
    <text evidence="6">The sequence shown here is derived from an EMBL/GenBank/DDBJ whole genome shotgun (WGS) entry which is preliminary data.</text>
</comment>
<evidence type="ECO:0000313" key="6">
    <source>
        <dbReference type="EMBL" id="CAH2085010.1"/>
    </source>
</evidence>
<evidence type="ECO:0000256" key="1">
    <source>
        <dbReference type="ARBA" id="ARBA00004123"/>
    </source>
</evidence>
<sequence>MAVPYDMLLHPELLSNEQLIQVIQERHLRIENLRKKSRYDLLDLFHQYCVPYGQRKYRDSGRGKILNEFRMSNTDLAKTLDVINNNYISNRKKAYSNSERLKPSSDVLSGQMKRIKLDGNSTATGNVINNKRKMSIDTVNTSTDCPPPKKERKPITWP</sequence>
<dbReference type="GO" id="GO:0048598">
    <property type="term" value="P:embryonic morphogenesis"/>
    <property type="evidence" value="ECO:0007669"/>
    <property type="project" value="InterPro"/>
</dbReference>
<dbReference type="AlphaFoldDB" id="A0AAU9TJV2"/>